<dbReference type="PANTHER" id="PTHR42964">
    <property type="entry name" value="ENOYL-COA HYDRATASE"/>
    <property type="match status" value="1"/>
</dbReference>
<dbReference type="InterPro" id="IPR029045">
    <property type="entry name" value="ClpP/crotonase-like_dom_sf"/>
</dbReference>
<comment type="caution">
    <text evidence="2">The sequence shown here is derived from an EMBL/GenBank/DDBJ whole genome shotgun (WGS) entry which is preliminary data.</text>
</comment>
<protein>
    <submittedName>
        <fullName evidence="2">Enoyl-CoA hydratase</fullName>
    </submittedName>
</protein>
<sequence length="269" mass="29222">MSDAIQDEPPVLLDISPDGVALVILNRPEKKNAFDEFTIEALTDIFETLRVADGVRIVFLRGKGTSFCAGADLEWMQRQAHHDFEDNELDAQNLAKMLLALHRLPQLTVALVQGGAFGGGAGLVAACDYAIALSDARFCFSEVRLGLTPATISPYVIEAIGARQARALFATAMPFDAQRAHEIGLVQEIASDLDDLAKREERLADLAFCAAPGSVAEVKELVRDVSGKVIDMDLGHQTARRIAHRRASPEGKEGLAAFLEKRQPSWSQT</sequence>
<dbReference type="PANTHER" id="PTHR42964:SF1">
    <property type="entry name" value="POLYKETIDE BIOSYNTHESIS ENOYL-COA HYDRATASE PKSH-RELATED"/>
    <property type="match status" value="1"/>
</dbReference>
<evidence type="ECO:0000256" key="1">
    <source>
        <dbReference type="ARBA" id="ARBA00005254"/>
    </source>
</evidence>
<dbReference type="InterPro" id="IPR014748">
    <property type="entry name" value="Enoyl-CoA_hydra_C"/>
</dbReference>
<dbReference type="InterPro" id="IPR051683">
    <property type="entry name" value="Enoyl-CoA_Hydratase/Isomerase"/>
</dbReference>
<dbReference type="RefSeq" id="WP_284358458.1">
    <property type="nucleotide sequence ID" value="NZ_BPFZ01000001.1"/>
</dbReference>
<reference evidence="2" key="1">
    <citation type="submission" date="2021-05" db="EMBL/GenBank/DDBJ databases">
        <authorList>
            <person name="Tanabe Y."/>
        </authorList>
    </citation>
    <scope>NUCLEOTIDE SEQUENCE</scope>
    <source>
        <strain evidence="2">BOTRYCO-1</strain>
    </source>
</reference>
<dbReference type="CDD" id="cd06558">
    <property type="entry name" value="crotonase-like"/>
    <property type="match status" value="1"/>
</dbReference>
<evidence type="ECO:0000313" key="2">
    <source>
        <dbReference type="EMBL" id="GIU65986.1"/>
    </source>
</evidence>
<dbReference type="Proteomes" id="UP001161064">
    <property type="component" value="Unassembled WGS sequence"/>
</dbReference>
<reference evidence="2" key="2">
    <citation type="journal article" date="2023" name="ISME Commun">
        <title>Characterization of a bloom-associated alphaproteobacterial lineage, 'Candidatus Phycosocius': insights into freshwater algal-bacterial interactions.</title>
        <authorList>
            <person name="Tanabe Y."/>
            <person name="Yamaguchi H."/>
            <person name="Yoshida M."/>
            <person name="Kai A."/>
            <person name="Okazaki Y."/>
        </authorList>
    </citation>
    <scope>NUCLEOTIDE SEQUENCE</scope>
    <source>
        <strain evidence="2">BOTRYCO-1</strain>
    </source>
</reference>
<dbReference type="Pfam" id="PF00378">
    <property type="entry name" value="ECH_1"/>
    <property type="match status" value="1"/>
</dbReference>
<name>A0ABQ4PSM1_9PROT</name>
<proteinExistence type="inferred from homology"/>
<evidence type="ECO:0000313" key="3">
    <source>
        <dbReference type="Proteomes" id="UP001161064"/>
    </source>
</evidence>
<accession>A0ABQ4PSM1</accession>
<keyword evidence="3" id="KW-1185">Reference proteome</keyword>
<organism evidence="2 3">
    <name type="scientific">Candidatus Phycosocius spiralis</name>
    <dbReference type="NCBI Taxonomy" id="2815099"/>
    <lineage>
        <taxon>Bacteria</taxon>
        <taxon>Pseudomonadati</taxon>
        <taxon>Pseudomonadota</taxon>
        <taxon>Alphaproteobacteria</taxon>
        <taxon>Caulobacterales</taxon>
        <taxon>Caulobacterales incertae sedis</taxon>
        <taxon>Candidatus Phycosocius</taxon>
    </lineage>
</organism>
<dbReference type="InterPro" id="IPR001753">
    <property type="entry name" value="Enoyl-CoA_hydra/iso"/>
</dbReference>
<dbReference type="Gene3D" id="3.90.226.10">
    <property type="entry name" value="2-enoyl-CoA Hydratase, Chain A, domain 1"/>
    <property type="match status" value="1"/>
</dbReference>
<dbReference type="SUPFAM" id="SSF52096">
    <property type="entry name" value="ClpP/crotonase"/>
    <property type="match status" value="1"/>
</dbReference>
<dbReference type="Gene3D" id="1.10.12.10">
    <property type="entry name" value="Lyase 2-enoyl-coa Hydratase, Chain A, domain 2"/>
    <property type="match status" value="1"/>
</dbReference>
<gene>
    <name evidence="2" type="ORF">PsB1_0140</name>
</gene>
<dbReference type="EMBL" id="BPFZ01000001">
    <property type="protein sequence ID" value="GIU65986.1"/>
    <property type="molecule type" value="Genomic_DNA"/>
</dbReference>
<comment type="similarity">
    <text evidence="1">Belongs to the enoyl-CoA hydratase/isomerase family.</text>
</comment>